<dbReference type="PANTHER" id="PTHR30005">
    <property type="entry name" value="EXOPOLYPHOSPHATASE"/>
    <property type="match status" value="1"/>
</dbReference>
<evidence type="ECO:0000313" key="4">
    <source>
        <dbReference type="Proteomes" id="UP001180087"/>
    </source>
</evidence>
<dbReference type="PANTHER" id="PTHR30005:SF0">
    <property type="entry name" value="RETROGRADE REGULATION PROTEIN 2"/>
    <property type="match status" value="1"/>
</dbReference>
<dbReference type="EMBL" id="CP129113">
    <property type="protein sequence ID" value="WLV23834.1"/>
    <property type="molecule type" value="Genomic_DNA"/>
</dbReference>
<dbReference type="InterPro" id="IPR003695">
    <property type="entry name" value="Ppx_GppA_N"/>
</dbReference>
<feature type="domain" description="Ppx/GppA phosphatase N-terminal" evidence="2">
    <location>
        <begin position="17"/>
        <end position="296"/>
    </location>
</feature>
<protein>
    <recommendedName>
        <fullName evidence="2">Ppx/GppA phosphatase N-terminal domain-containing protein</fullName>
    </recommendedName>
</protein>
<dbReference type="CDD" id="cd24052">
    <property type="entry name" value="ASKHA_NBD_HpPPX-GppA-like"/>
    <property type="match status" value="1"/>
</dbReference>
<evidence type="ECO:0000256" key="1">
    <source>
        <dbReference type="ARBA" id="ARBA00007125"/>
    </source>
</evidence>
<dbReference type="Proteomes" id="UP001180087">
    <property type="component" value="Chromosome"/>
</dbReference>
<dbReference type="Pfam" id="PF02541">
    <property type="entry name" value="Ppx-GppA"/>
    <property type="match status" value="1"/>
</dbReference>
<dbReference type="RefSeq" id="WP_348026246.1">
    <property type="nucleotide sequence ID" value="NZ_CP129113.1"/>
</dbReference>
<reference evidence="3" key="1">
    <citation type="submission" date="2023-06" db="EMBL/GenBank/DDBJ databases">
        <title>A Treasure from Seagulls: Isolation and Description of Aciduricobacillus qingdaonensis gen. nov., sp. nov., a Rare Obligately Uric Acid-utilizing Member in the Family Bacillaceae.</title>
        <authorList>
            <person name="Liu W."/>
            <person name="Wang B."/>
        </authorList>
    </citation>
    <scope>NUCLEOTIDE SEQUENCE</scope>
    <source>
        <strain evidence="3">44XB</strain>
    </source>
</reference>
<dbReference type="Gene3D" id="3.30.420.40">
    <property type="match status" value="1"/>
</dbReference>
<evidence type="ECO:0000313" key="3">
    <source>
        <dbReference type="EMBL" id="WLV23834.1"/>
    </source>
</evidence>
<gene>
    <name evidence="3" type="ORF">QR721_09290</name>
</gene>
<dbReference type="InterPro" id="IPR050273">
    <property type="entry name" value="GppA/Ppx_hydrolase"/>
</dbReference>
<dbReference type="SUPFAM" id="SSF53067">
    <property type="entry name" value="Actin-like ATPase domain"/>
    <property type="match status" value="2"/>
</dbReference>
<organism evidence="3 4">
    <name type="scientific">Aciduricibacillus chroicocephali</name>
    <dbReference type="NCBI Taxonomy" id="3054939"/>
    <lineage>
        <taxon>Bacteria</taxon>
        <taxon>Bacillati</taxon>
        <taxon>Bacillota</taxon>
        <taxon>Bacilli</taxon>
        <taxon>Bacillales</taxon>
        <taxon>Bacillaceae</taxon>
        <taxon>Aciduricibacillus</taxon>
    </lineage>
</organism>
<dbReference type="InterPro" id="IPR043129">
    <property type="entry name" value="ATPase_NBD"/>
</dbReference>
<accession>A0ABY9KSE4</accession>
<comment type="similarity">
    <text evidence="1">Belongs to the GppA/Ppx family.</text>
</comment>
<sequence length="298" mass="33461">MALYGIIDVGSNSIKLVVYTEDKHKALKKIENIKVQAHLCDHLEAGYLTATGIEKLIHTLLSFQSVLQAYHLDSLICVGTAVIRQAVNREQVLQDVFKQTGIRIKVMTGKEEAYYGYLAVIHSSSIRNAIIVDAGGGSTEVSLMKNGQLADTYSFPFGVRTILKWIIDGQMTPLQLRLHLIKQFSCISWIQDTGLPLFCLGGSAHQVARIMSHHRNEKLNRTHEYEIQAAELFDLSEEISQLKEEELTQIPGLSKKRADTIIPAVELFISLIKITQSSSLIHGRRGMREGLVFERLYE</sequence>
<dbReference type="Gene3D" id="3.30.420.150">
    <property type="entry name" value="Exopolyphosphatase. Domain 2"/>
    <property type="match status" value="1"/>
</dbReference>
<name>A0ABY9KSE4_9BACI</name>
<proteinExistence type="inferred from homology"/>
<evidence type="ECO:0000259" key="2">
    <source>
        <dbReference type="Pfam" id="PF02541"/>
    </source>
</evidence>
<keyword evidence="4" id="KW-1185">Reference proteome</keyword>